<dbReference type="InterPro" id="IPR001017">
    <property type="entry name" value="DH_E1"/>
</dbReference>
<evidence type="ECO:0000256" key="6">
    <source>
        <dbReference type="ARBA" id="ARBA00022532"/>
    </source>
</evidence>
<evidence type="ECO:0000313" key="19">
    <source>
        <dbReference type="Proteomes" id="UP000242525"/>
    </source>
</evidence>
<dbReference type="Gene3D" id="1.10.287.1150">
    <property type="entry name" value="TPP helical domain"/>
    <property type="match status" value="1"/>
</dbReference>
<proteinExistence type="inferred from homology"/>
<keyword evidence="8" id="KW-0460">Magnesium</keyword>
<dbReference type="GO" id="GO:0030976">
    <property type="term" value="F:thiamine pyrophosphate binding"/>
    <property type="evidence" value="ECO:0007669"/>
    <property type="project" value="InterPro"/>
</dbReference>
<dbReference type="GO" id="GO:0005759">
    <property type="term" value="C:mitochondrial matrix"/>
    <property type="evidence" value="ECO:0007669"/>
    <property type="project" value="UniProtKB-SubCell"/>
</dbReference>
<dbReference type="InterPro" id="IPR029061">
    <property type="entry name" value="THDP-binding"/>
</dbReference>
<protein>
    <recommendedName>
        <fullName evidence="14">2-oxoglutarate dehydrogenase, mitochondrial</fullName>
        <ecNumber evidence="5">1.2.4.2</ecNumber>
    </recommendedName>
    <alternativeName>
        <fullName evidence="15">2-oxoglutarate dehydrogenase complex component E1</fullName>
    </alternativeName>
</protein>
<gene>
    <name evidence="18" type="ORF">BN980_GECA21s01462g</name>
</gene>
<keyword evidence="11" id="KW-0786">Thiamine pyrophosphate</keyword>
<dbReference type="STRING" id="1173061.A0A0J9XJ05"/>
<comment type="function">
    <text evidence="13">The 2-oxoglutarate dehydrogenase complex catalyzes the overall conversion of 2-oxoglutarate to succinyl-CoA and CO(2). It contains multiple copies of three enzymatic components: 2-oxoglutarate dehydrogenase (E1), dihydrolipoamide succinyltransferase (E2) and lipoamide dehydrogenase (E3).</text>
</comment>
<dbReference type="NCBIfam" id="NF008907">
    <property type="entry name" value="PRK12270.1"/>
    <property type="match status" value="1"/>
</dbReference>
<evidence type="ECO:0000256" key="9">
    <source>
        <dbReference type="ARBA" id="ARBA00022946"/>
    </source>
</evidence>
<dbReference type="PIRSF" id="PIRSF000157">
    <property type="entry name" value="Oxoglu_dh_E1"/>
    <property type="match status" value="1"/>
</dbReference>
<dbReference type="GO" id="GO:0004591">
    <property type="term" value="F:oxoglutarate dehydrogenase (succinyl-transferring) activity"/>
    <property type="evidence" value="ECO:0007669"/>
    <property type="project" value="UniProtKB-EC"/>
</dbReference>
<keyword evidence="7" id="KW-0479">Metal-binding</keyword>
<dbReference type="FunFam" id="1.10.287.1150:FF:000002">
    <property type="entry name" value="2-oxoglutarate dehydrogenase E1 component"/>
    <property type="match status" value="1"/>
</dbReference>
<dbReference type="NCBIfam" id="TIGR00239">
    <property type="entry name" value="2oxo_dh_E1"/>
    <property type="match status" value="1"/>
</dbReference>
<evidence type="ECO:0000313" key="18">
    <source>
        <dbReference type="EMBL" id="CDO57452.1"/>
    </source>
</evidence>
<dbReference type="Pfam" id="PF16078">
    <property type="entry name" value="2-oxogl_dehyd_N"/>
    <property type="match status" value="1"/>
</dbReference>
<dbReference type="OrthoDB" id="413077at2759"/>
<dbReference type="PANTHER" id="PTHR23152">
    <property type="entry name" value="2-OXOGLUTARATE DEHYDROGENASE"/>
    <property type="match status" value="1"/>
</dbReference>
<evidence type="ECO:0000256" key="8">
    <source>
        <dbReference type="ARBA" id="ARBA00022842"/>
    </source>
</evidence>
<dbReference type="SMART" id="SM00861">
    <property type="entry name" value="Transket_pyr"/>
    <property type="match status" value="1"/>
</dbReference>
<dbReference type="Gene3D" id="3.40.50.12470">
    <property type="match status" value="1"/>
</dbReference>
<dbReference type="EMBL" id="CCBN010000021">
    <property type="protein sequence ID" value="CDO57452.1"/>
    <property type="molecule type" value="Genomic_DNA"/>
</dbReference>
<dbReference type="GO" id="GO:0046872">
    <property type="term" value="F:metal ion binding"/>
    <property type="evidence" value="ECO:0007669"/>
    <property type="project" value="UniProtKB-KW"/>
</dbReference>
<evidence type="ECO:0000256" key="2">
    <source>
        <dbReference type="ARBA" id="ARBA00001964"/>
    </source>
</evidence>
<organism evidence="18 19">
    <name type="scientific">Geotrichum candidum</name>
    <name type="common">Oospora lactis</name>
    <name type="synonym">Dipodascus geotrichum</name>
    <dbReference type="NCBI Taxonomy" id="1173061"/>
    <lineage>
        <taxon>Eukaryota</taxon>
        <taxon>Fungi</taxon>
        <taxon>Dikarya</taxon>
        <taxon>Ascomycota</taxon>
        <taxon>Saccharomycotina</taxon>
        <taxon>Dipodascomycetes</taxon>
        <taxon>Dipodascales</taxon>
        <taxon>Dipodascaceae</taxon>
        <taxon>Geotrichum</taxon>
    </lineage>
</organism>
<evidence type="ECO:0000256" key="13">
    <source>
        <dbReference type="ARBA" id="ARBA00037426"/>
    </source>
</evidence>
<evidence type="ECO:0000256" key="12">
    <source>
        <dbReference type="ARBA" id="ARBA00023128"/>
    </source>
</evidence>
<keyword evidence="12" id="KW-0496">Mitochondrion</keyword>
<dbReference type="SUPFAM" id="SSF52518">
    <property type="entry name" value="Thiamin diphosphate-binding fold (THDP-binding)"/>
    <property type="match status" value="2"/>
</dbReference>
<name>A0A0J9XJ05_GEOCN</name>
<evidence type="ECO:0000256" key="5">
    <source>
        <dbReference type="ARBA" id="ARBA00012280"/>
    </source>
</evidence>
<keyword evidence="6" id="KW-0816">Tricarboxylic acid cycle</keyword>
<evidence type="ECO:0000259" key="17">
    <source>
        <dbReference type="SMART" id="SM00861"/>
    </source>
</evidence>
<comment type="subcellular location">
    <subcellularLocation>
        <location evidence="3">Mitochondrion matrix</location>
    </subcellularLocation>
</comment>
<dbReference type="InterPro" id="IPR042179">
    <property type="entry name" value="KGD_C_sf"/>
</dbReference>
<comment type="similarity">
    <text evidence="4">Belongs to the alpha-ketoglutarate dehydrogenase family.</text>
</comment>
<evidence type="ECO:0000256" key="11">
    <source>
        <dbReference type="ARBA" id="ARBA00023052"/>
    </source>
</evidence>
<dbReference type="NCBIfam" id="NF006914">
    <property type="entry name" value="PRK09404.1"/>
    <property type="match status" value="1"/>
</dbReference>
<comment type="catalytic activity">
    <reaction evidence="16">
        <text>N(6)-[(R)-lipoyl]-L-lysyl-[protein] + 2-oxoglutarate + H(+) = N(6)-[(R)-S(8)-succinyldihydrolipoyl]-L-lysyl-[protein] + CO2</text>
        <dbReference type="Rhea" id="RHEA:12188"/>
        <dbReference type="Rhea" id="RHEA-COMP:10474"/>
        <dbReference type="Rhea" id="RHEA-COMP:20092"/>
        <dbReference type="ChEBI" id="CHEBI:15378"/>
        <dbReference type="ChEBI" id="CHEBI:16526"/>
        <dbReference type="ChEBI" id="CHEBI:16810"/>
        <dbReference type="ChEBI" id="CHEBI:83099"/>
        <dbReference type="ChEBI" id="CHEBI:83120"/>
        <dbReference type="EC" id="1.2.4.2"/>
    </reaction>
</comment>
<evidence type="ECO:0000256" key="1">
    <source>
        <dbReference type="ARBA" id="ARBA00001946"/>
    </source>
</evidence>
<keyword evidence="10" id="KW-0560">Oxidoreductase</keyword>
<dbReference type="InterPro" id="IPR005475">
    <property type="entry name" value="Transketolase-like_Pyr-bd"/>
</dbReference>
<dbReference type="InterPro" id="IPR032106">
    <property type="entry name" value="2-oxogl_dehyd_N"/>
</dbReference>
<evidence type="ECO:0000256" key="4">
    <source>
        <dbReference type="ARBA" id="ARBA00006936"/>
    </source>
</evidence>
<dbReference type="EC" id="1.2.4.2" evidence="5"/>
<dbReference type="CDD" id="cd02016">
    <property type="entry name" value="TPP_E1_OGDC_like"/>
    <property type="match status" value="1"/>
</dbReference>
<dbReference type="Proteomes" id="UP000242525">
    <property type="component" value="Unassembled WGS sequence"/>
</dbReference>
<dbReference type="InterPro" id="IPR011603">
    <property type="entry name" value="2oxoglutarate_DH_E1"/>
</dbReference>
<feature type="domain" description="Transketolase-like pyrimidine-binding" evidence="17">
    <location>
        <begin position="636"/>
        <end position="846"/>
    </location>
</feature>
<dbReference type="GO" id="GO:0006099">
    <property type="term" value="P:tricarboxylic acid cycle"/>
    <property type="evidence" value="ECO:0007669"/>
    <property type="project" value="UniProtKB-KW"/>
</dbReference>
<evidence type="ECO:0000256" key="7">
    <source>
        <dbReference type="ARBA" id="ARBA00022723"/>
    </source>
</evidence>
<dbReference type="FunFam" id="3.40.50.970:FF:000002">
    <property type="entry name" value="2-oxoglutarate dehydrogenase, E1 component"/>
    <property type="match status" value="1"/>
</dbReference>
<dbReference type="GO" id="GO:0045252">
    <property type="term" value="C:oxoglutarate dehydrogenase complex"/>
    <property type="evidence" value="ECO:0007669"/>
    <property type="project" value="TreeGrafter"/>
</dbReference>
<dbReference type="Pfam" id="PF00676">
    <property type="entry name" value="E1_dh"/>
    <property type="match status" value="1"/>
</dbReference>
<sequence>MLRSVSQSSRISRFALKSKLRTLGALVHSNKFASSADDVFLQSTNANYIDEMYAAWKKDPASVHISWQSYFKNVESDRPTSAAYQAPPTINPSSVAAVPSALPAAASGASNGIMDHLKVQLLVRAYQVRGHARAKTDPLKISFGYSKVEPPKELTLAHYGFTEADLDREFALGPGILPRFANGSDKRTLREIIQICEKTYCGSYGVEYMHIPSREQCDWIRERIEIPKPYEYAVDEKRRILDRLIWAVSFEAFLSTKFPNDKRFGLEGAEATIPAMKTLIDASVETGVEDVVIGMPHRGRLNMLSNVIRKPNESIFSEFSGSTSFDFGSGDVKYHLGANYQRPTPSGKKVNLSLVANPSHLEAEDPVVLGKTRAIQFYKDDEGQGNKAMGVLLHGDAAFAGQGVVFETFGFLNLPAYSTGGTVHIIVNNQIGFTTDPRFSRSTPYPSDIAKSIDAPIFHVNSDDMEAMHFIFNLAAEWRSTFKSDVIIDVVCYRKHGHNETDQPSFTQPLMYKKISDKSNVLEIYSKKLIEEGSFTQDDINEHKKWVWDHLESSFKNSKDYVPSGKEWLASAWDGFKTPKELATEVLPHLPTAVEPETLKHIGAVISTPPEGFNVHRNLKRILNNRLKTVTEGKNIDWSTGEALAFGSLLKEGYHVRLSGEDVERGTFSQRHAVLIDQESEQKYTPLQHAFPDQAKITISNSSLSEYGVMGFEYGYSLTNPDALVIWEAQFGDFANTAQVIIDLFIAAGEVKWAQRSGLVLSLPHGFDGQGPDHSSSRLERFLELCNEDPRYFPSADKLQRQHQDANMQVAYPTTPANIFHLLRRQMHRQFRKPLILLFSKSLLRHPLARSSLSDFTDDSHFKWVIEDEAHGVTIGPKEETKRLIISVGQVFTALTKAREANNVKDAAFLRIEQLHPFPFAQVRDVLNSYPNLEEVVWVQEEPLNMGSWSYASQRLATVFKETNKYQNIPLRYAGRNPNCAVAAGSKSAHHIEEEAFLKDALKY</sequence>
<dbReference type="InterPro" id="IPR031717">
    <property type="entry name" value="ODO-1/KGD_C"/>
</dbReference>
<comment type="cofactor">
    <cofactor evidence="1">
        <name>Mg(2+)</name>
        <dbReference type="ChEBI" id="CHEBI:18420"/>
    </cofactor>
</comment>
<evidence type="ECO:0000256" key="14">
    <source>
        <dbReference type="ARBA" id="ARBA00040267"/>
    </source>
</evidence>
<reference evidence="18" key="1">
    <citation type="submission" date="2014-03" db="EMBL/GenBank/DDBJ databases">
        <authorList>
            <person name="Casaregola S."/>
        </authorList>
    </citation>
    <scope>NUCLEOTIDE SEQUENCE [LARGE SCALE GENOMIC DNA]</scope>
    <source>
        <strain evidence="18">CLIB 918</strain>
    </source>
</reference>
<dbReference type="PANTHER" id="PTHR23152:SF4">
    <property type="entry name" value="2-OXOADIPATE DEHYDROGENASE COMPLEX COMPONENT E1"/>
    <property type="match status" value="1"/>
</dbReference>
<dbReference type="Pfam" id="PF02779">
    <property type="entry name" value="Transket_pyr"/>
    <property type="match status" value="1"/>
</dbReference>
<dbReference type="AlphaFoldDB" id="A0A0J9XJ05"/>
<dbReference type="Gene3D" id="3.40.50.970">
    <property type="match status" value="1"/>
</dbReference>
<dbReference type="Pfam" id="PF16870">
    <property type="entry name" value="OxoGdeHyase_C"/>
    <property type="match status" value="1"/>
</dbReference>
<evidence type="ECO:0000256" key="3">
    <source>
        <dbReference type="ARBA" id="ARBA00004305"/>
    </source>
</evidence>
<dbReference type="FunFam" id="3.40.50.12470:FF:000003">
    <property type="entry name" value="2-oxoglutarate dehydrogenase E1 component"/>
    <property type="match status" value="1"/>
</dbReference>
<evidence type="ECO:0000256" key="10">
    <source>
        <dbReference type="ARBA" id="ARBA00023002"/>
    </source>
</evidence>
<evidence type="ECO:0000256" key="16">
    <source>
        <dbReference type="ARBA" id="ARBA00051911"/>
    </source>
</evidence>
<dbReference type="Gene3D" id="3.40.50.11610">
    <property type="entry name" value="Multifunctional 2-oxoglutarate metabolism enzyme, C-terminal domain"/>
    <property type="match status" value="1"/>
</dbReference>
<comment type="caution">
    <text evidence="18">The sequence shown here is derived from an EMBL/GenBank/DDBJ whole genome shotgun (WGS) entry which is preliminary data.</text>
</comment>
<evidence type="ECO:0000256" key="15">
    <source>
        <dbReference type="ARBA" id="ARBA00042984"/>
    </source>
</evidence>
<accession>A0A0J9XJ05</accession>
<keyword evidence="9" id="KW-0809">Transit peptide</keyword>
<comment type="cofactor">
    <cofactor evidence="2">
        <name>thiamine diphosphate</name>
        <dbReference type="ChEBI" id="CHEBI:58937"/>
    </cofactor>
</comment>
<keyword evidence="19" id="KW-1185">Reference proteome</keyword>